<dbReference type="PANTHER" id="PTHR16821:SF2">
    <property type="entry name" value="FRATAXIN, MITOCHONDRIAL"/>
    <property type="match status" value="1"/>
</dbReference>
<dbReference type="InterPro" id="IPR036524">
    <property type="entry name" value="Frataxin/CyaY_sf"/>
</dbReference>
<dbReference type="Pfam" id="PF01491">
    <property type="entry name" value="Frataxin_Cyay"/>
    <property type="match status" value="1"/>
</dbReference>
<dbReference type="SUPFAM" id="SSF55387">
    <property type="entry name" value="Frataxin/Nqo15-like"/>
    <property type="match status" value="1"/>
</dbReference>
<evidence type="ECO:0000256" key="4">
    <source>
        <dbReference type="HAMAP-Rule" id="MF_00142"/>
    </source>
</evidence>
<dbReference type="STRING" id="1000565.METUNv1_01936"/>
<evidence type="ECO:0000313" key="6">
    <source>
        <dbReference type="Proteomes" id="UP000005019"/>
    </source>
</evidence>
<dbReference type="GO" id="GO:0008199">
    <property type="term" value="F:ferric iron binding"/>
    <property type="evidence" value="ECO:0007669"/>
    <property type="project" value="InterPro"/>
</dbReference>
<gene>
    <name evidence="4" type="primary">cyaY</name>
    <name evidence="5" type="ORF">METUNv1_01936</name>
</gene>
<dbReference type="NCBIfam" id="TIGR03421">
    <property type="entry name" value="FeS_CyaY"/>
    <property type="match status" value="1"/>
</dbReference>
<protein>
    <recommendedName>
        <fullName evidence="4">Iron-sulfur cluster assembly protein CyaY</fullName>
    </recommendedName>
</protein>
<dbReference type="EMBL" id="AFHG01000048">
    <property type="protein sequence ID" value="EGK71712.1"/>
    <property type="molecule type" value="Genomic_DNA"/>
</dbReference>
<dbReference type="InterPro" id="IPR002908">
    <property type="entry name" value="Frataxin/CyaY"/>
</dbReference>
<keyword evidence="2 4" id="KW-0479">Metal-binding</keyword>
<sequence>MADATLAAIESAIEASGAGIDYELQAGGVLELEFEDGSKMVINRHGVAQEIWVAARSGGFHFRAEGGRWIGTRDGKDLMQALEELLSQQAGEPVKLTA</sequence>
<dbReference type="GO" id="GO:0016226">
    <property type="term" value="P:iron-sulfur cluster assembly"/>
    <property type="evidence" value="ECO:0007669"/>
    <property type="project" value="UniProtKB-UniRule"/>
</dbReference>
<comment type="function">
    <text evidence="4">Involved in iron-sulfur (Fe-S) cluster assembly. May act as a regulator of Fe-S biogenesis.</text>
</comment>
<evidence type="ECO:0000313" key="5">
    <source>
        <dbReference type="EMBL" id="EGK71712.1"/>
    </source>
</evidence>
<dbReference type="PANTHER" id="PTHR16821">
    <property type="entry name" value="FRATAXIN"/>
    <property type="match status" value="1"/>
</dbReference>
<accession>F5RCD2</accession>
<dbReference type="Proteomes" id="UP000005019">
    <property type="component" value="Unassembled WGS sequence"/>
</dbReference>
<dbReference type="InterPro" id="IPR020895">
    <property type="entry name" value="Frataxin_CS"/>
</dbReference>
<evidence type="ECO:0000256" key="1">
    <source>
        <dbReference type="ARBA" id="ARBA00008183"/>
    </source>
</evidence>
<dbReference type="PROSITE" id="PS50810">
    <property type="entry name" value="FRATAXIN_2"/>
    <property type="match status" value="1"/>
</dbReference>
<name>F5RCD2_METUF</name>
<comment type="similarity">
    <text evidence="1 4">Belongs to the frataxin family.</text>
</comment>
<organism evidence="5 6">
    <name type="scientific">Methyloversatilis universalis (strain ATCC BAA-1314 / DSM 25237 / JCM 13912 / CCUG 52030 / FAM5)</name>
    <dbReference type="NCBI Taxonomy" id="1000565"/>
    <lineage>
        <taxon>Bacteria</taxon>
        <taxon>Pseudomonadati</taxon>
        <taxon>Pseudomonadota</taxon>
        <taxon>Betaproteobacteria</taxon>
        <taxon>Nitrosomonadales</taxon>
        <taxon>Sterolibacteriaceae</taxon>
        <taxon>Methyloversatilis</taxon>
    </lineage>
</organism>
<dbReference type="AlphaFoldDB" id="F5RCD2"/>
<keyword evidence="3 4" id="KW-0408">Iron</keyword>
<dbReference type="SMART" id="SM01219">
    <property type="entry name" value="Frataxin_Cyay"/>
    <property type="match status" value="1"/>
</dbReference>
<dbReference type="eggNOG" id="COG1965">
    <property type="taxonomic scope" value="Bacteria"/>
</dbReference>
<keyword evidence="6" id="KW-1185">Reference proteome</keyword>
<dbReference type="GO" id="GO:0005737">
    <property type="term" value="C:cytoplasm"/>
    <property type="evidence" value="ECO:0007669"/>
    <property type="project" value="UniProtKB-ARBA"/>
</dbReference>
<evidence type="ECO:0000256" key="2">
    <source>
        <dbReference type="ARBA" id="ARBA00022723"/>
    </source>
</evidence>
<proteinExistence type="inferred from homology"/>
<reference evidence="5 6" key="1">
    <citation type="journal article" date="2011" name="J. Bacteriol.">
        <title>Genome sequence of Methyloversatilis universalis FAM5T, a methylotrophic representative of the order Rhodocyclales.</title>
        <authorList>
            <person name="Kittichotirat W."/>
            <person name="Good N.M."/>
            <person name="Hall R."/>
            <person name="Bringel F."/>
            <person name="Lajus A."/>
            <person name="Medigue C."/>
            <person name="Smalley N.E."/>
            <person name="Beck D."/>
            <person name="Bumgarner R."/>
            <person name="Vuilleumier S."/>
            <person name="Kalyuzhnaya M.G."/>
        </authorList>
    </citation>
    <scope>NUCLEOTIDE SEQUENCE [LARGE SCALE GENOMIC DNA]</scope>
    <source>
        <strain evidence="6">ATCC BAA-1314 / JCM 13912 / FAM5</strain>
    </source>
</reference>
<comment type="caution">
    <text evidence="5">The sequence shown here is derived from an EMBL/GenBank/DDBJ whole genome shotgun (WGS) entry which is preliminary data.</text>
</comment>
<dbReference type="PROSITE" id="PS01344">
    <property type="entry name" value="FRATAXIN_1"/>
    <property type="match status" value="1"/>
</dbReference>
<dbReference type="InterPro" id="IPR047584">
    <property type="entry name" value="CyaY"/>
</dbReference>
<dbReference type="Gene3D" id="3.30.920.10">
    <property type="entry name" value="Frataxin/CyaY"/>
    <property type="match status" value="1"/>
</dbReference>
<dbReference type="HAMAP" id="MF_00142">
    <property type="entry name" value="CyaY"/>
    <property type="match status" value="1"/>
</dbReference>
<evidence type="ECO:0000256" key="3">
    <source>
        <dbReference type="ARBA" id="ARBA00023004"/>
    </source>
</evidence>